<dbReference type="AlphaFoldDB" id="A0A8J2YQN1"/>
<comment type="caution">
    <text evidence="2">The sequence shown here is derived from an EMBL/GenBank/DDBJ whole genome shotgun (WGS) entry which is preliminary data.</text>
</comment>
<dbReference type="SUPFAM" id="SSF75011">
    <property type="entry name" value="3-carboxy-cis,cis-mucoante lactonizing enzyme"/>
    <property type="match status" value="1"/>
</dbReference>
<reference evidence="2" key="2">
    <citation type="submission" date="2020-09" db="EMBL/GenBank/DDBJ databases">
        <authorList>
            <person name="Sun Q."/>
            <person name="Zhou Y."/>
        </authorList>
    </citation>
    <scope>NUCLEOTIDE SEQUENCE</scope>
    <source>
        <strain evidence="2">CGMCC 1.15725</strain>
    </source>
</reference>
<dbReference type="EMBL" id="BMJQ01000002">
    <property type="protein sequence ID" value="GGF05540.1"/>
    <property type="molecule type" value="Genomic_DNA"/>
</dbReference>
<feature type="signal peptide" evidence="1">
    <location>
        <begin position="1"/>
        <end position="32"/>
    </location>
</feature>
<accession>A0A8J2YQN1</accession>
<proteinExistence type="predicted"/>
<gene>
    <name evidence="2" type="ORF">GCM10011611_08820</name>
</gene>
<keyword evidence="1" id="KW-0732">Signal</keyword>
<protein>
    <recommendedName>
        <fullName evidence="4">ScyD/ScyE family protein</fullName>
    </recommendedName>
</protein>
<evidence type="ECO:0000256" key="1">
    <source>
        <dbReference type="SAM" id="SignalP"/>
    </source>
</evidence>
<dbReference type="RefSeq" id="WP_189042912.1">
    <property type="nucleotide sequence ID" value="NZ_BMJQ01000002.1"/>
</dbReference>
<evidence type="ECO:0008006" key="4">
    <source>
        <dbReference type="Google" id="ProtNLM"/>
    </source>
</evidence>
<sequence length="358" mass="37082">MRASNPAYFLGRPAAAAILALGLAVSSQASFGADTTAAATAPTPTTGFTLSTFAGPLAGSSQPDSIAVVGATVWVGYGNTGNPDGTGGAKSQIVEYSNTGTVLRVLTVAGHNDGLRYDGVNKKLWALQNEDANANLVLIDPTTAATELFTFGKPLHGGGYDDIVFKDGYTYLSASNPTLDKNGNNIGPAIVRAVLRQNHTVDVYPVMSGTPEAVNFTFGTPTRLNLTDPDSMILTPWGDLLLDDQGDGQLVLLRASNSNEPPIQVIPLQGGMQIDDTAFVTANRGYLLIADRNSNTIYKLSSNVWQVGTAFSASTGVAASGSTPAVPAYVGQIDLHSGVVLPAVTNLTSPHGLAFVAQ</sequence>
<reference evidence="2" key="1">
    <citation type="journal article" date="2014" name="Int. J. Syst. Evol. Microbiol.">
        <title>Complete genome sequence of Corynebacterium casei LMG S-19264T (=DSM 44701T), isolated from a smear-ripened cheese.</title>
        <authorList>
            <consortium name="US DOE Joint Genome Institute (JGI-PGF)"/>
            <person name="Walter F."/>
            <person name="Albersmeier A."/>
            <person name="Kalinowski J."/>
            <person name="Ruckert C."/>
        </authorList>
    </citation>
    <scope>NUCLEOTIDE SEQUENCE</scope>
    <source>
        <strain evidence="2">CGMCC 1.15725</strain>
    </source>
</reference>
<dbReference type="Proteomes" id="UP000646365">
    <property type="component" value="Unassembled WGS sequence"/>
</dbReference>
<evidence type="ECO:0000313" key="2">
    <source>
        <dbReference type="EMBL" id="GGF05540.1"/>
    </source>
</evidence>
<evidence type="ECO:0000313" key="3">
    <source>
        <dbReference type="Proteomes" id="UP000646365"/>
    </source>
</evidence>
<name>A0A8J2YQN1_9PROT</name>
<organism evidence="2 3">
    <name type="scientific">Aliidongia dinghuensis</name>
    <dbReference type="NCBI Taxonomy" id="1867774"/>
    <lineage>
        <taxon>Bacteria</taxon>
        <taxon>Pseudomonadati</taxon>
        <taxon>Pseudomonadota</taxon>
        <taxon>Alphaproteobacteria</taxon>
        <taxon>Rhodospirillales</taxon>
        <taxon>Dongiaceae</taxon>
        <taxon>Aliidongia</taxon>
    </lineage>
</organism>
<keyword evidence="3" id="KW-1185">Reference proteome</keyword>
<feature type="chain" id="PRO_5035231646" description="ScyD/ScyE family protein" evidence="1">
    <location>
        <begin position="33"/>
        <end position="358"/>
    </location>
</feature>